<gene>
    <name evidence="2" type="ORF">BBJK_03190</name>
</gene>
<dbReference type="AlphaFoldDB" id="A0A286TFK3"/>
<accession>A0A286TFK3</accession>
<proteinExistence type="predicted"/>
<evidence type="ECO:0000313" key="3">
    <source>
        <dbReference type="Proteomes" id="UP000262177"/>
    </source>
</evidence>
<feature type="transmembrane region" description="Helical" evidence="1">
    <location>
        <begin position="40"/>
        <end position="61"/>
    </location>
</feature>
<organism evidence="2 3">
    <name type="scientific">Bifidobacterium bifidum LMG 13195</name>
    <dbReference type="NCBI Taxonomy" id="1207542"/>
    <lineage>
        <taxon>Bacteria</taxon>
        <taxon>Bacillati</taxon>
        <taxon>Actinomycetota</taxon>
        <taxon>Actinomycetes</taxon>
        <taxon>Bifidobacteriales</taxon>
        <taxon>Bifidobacteriaceae</taxon>
        <taxon>Bifidobacterium</taxon>
    </lineage>
</organism>
<name>A0A286TFK3_BIFBI</name>
<keyword evidence="1" id="KW-1133">Transmembrane helix</keyword>
<evidence type="ECO:0000256" key="1">
    <source>
        <dbReference type="SAM" id="Phobius"/>
    </source>
</evidence>
<evidence type="ECO:0000313" key="2">
    <source>
        <dbReference type="EMBL" id="BBA49134.1"/>
    </source>
</evidence>
<keyword evidence="1" id="KW-0812">Transmembrane</keyword>
<keyword evidence="1" id="KW-0472">Membrane</keyword>
<dbReference type="Proteomes" id="UP000262177">
    <property type="component" value="Chromosome"/>
</dbReference>
<feature type="transmembrane region" description="Helical" evidence="1">
    <location>
        <begin position="15"/>
        <end position="33"/>
    </location>
</feature>
<protein>
    <submittedName>
        <fullName evidence="2">Uncharacterized protein</fullName>
    </submittedName>
</protein>
<dbReference type="EMBL" id="AP018131">
    <property type="protein sequence ID" value="BBA49134.1"/>
    <property type="molecule type" value="Genomic_DNA"/>
</dbReference>
<reference evidence="2 3" key="1">
    <citation type="journal article" date="2017" name="Biosci. Biotechnol. Biochem.">
        <title>Identification and characterization of a sulfoglycosidase from Bifidobacterium bifidum implicated in mucin glycan utilization.</title>
        <authorList>
            <person name="Katoh T."/>
            <person name="Maeshibu T."/>
            <person name="Kikkawa K."/>
            <person name="Gotoh A."/>
            <person name="Tomabechi Y."/>
            <person name="Nakamura M."/>
            <person name="Liao W.-H."/>
            <person name="Yamaguchi M."/>
            <person name="Ashida H."/>
            <person name="Yamamoto K."/>
            <person name="Katayama T."/>
        </authorList>
    </citation>
    <scope>NUCLEOTIDE SEQUENCE [LARGE SCALE GENOMIC DNA]</scope>
    <source>
        <strain evidence="2 3">JCM 7004</strain>
    </source>
</reference>
<feature type="transmembrane region" description="Helical" evidence="1">
    <location>
        <begin position="67"/>
        <end position="86"/>
    </location>
</feature>
<sequence length="89" mass="10131">MDVSDVIARREFMPTYIWLDVAFLIGFAALPVWRRKYMMLLVGLVMGGVYSAVDYGAFNLLTHSRSISGGSMFWVLLWMSVSYGFTNFS</sequence>